<accession>A0AC35UHW4</accession>
<dbReference type="WBParaSite" id="RSKR_0001182900.1">
    <property type="protein sequence ID" value="RSKR_0001182900.1"/>
    <property type="gene ID" value="RSKR_0001182900"/>
</dbReference>
<organism evidence="1 2">
    <name type="scientific">Rhabditophanes sp. KR3021</name>
    <dbReference type="NCBI Taxonomy" id="114890"/>
    <lineage>
        <taxon>Eukaryota</taxon>
        <taxon>Metazoa</taxon>
        <taxon>Ecdysozoa</taxon>
        <taxon>Nematoda</taxon>
        <taxon>Chromadorea</taxon>
        <taxon>Rhabditida</taxon>
        <taxon>Tylenchina</taxon>
        <taxon>Panagrolaimomorpha</taxon>
        <taxon>Strongyloidoidea</taxon>
        <taxon>Alloionematidae</taxon>
        <taxon>Rhabditophanes</taxon>
    </lineage>
</organism>
<name>A0AC35UHW4_9BILA</name>
<evidence type="ECO:0000313" key="2">
    <source>
        <dbReference type="WBParaSite" id="RSKR_0001182900.1"/>
    </source>
</evidence>
<reference evidence="2" key="1">
    <citation type="submission" date="2016-11" db="UniProtKB">
        <authorList>
            <consortium name="WormBaseParasite"/>
        </authorList>
    </citation>
    <scope>IDENTIFICATION</scope>
    <source>
        <strain evidence="2">KR3021</strain>
    </source>
</reference>
<dbReference type="Proteomes" id="UP000095286">
    <property type="component" value="Unplaced"/>
</dbReference>
<sequence length="255" mass="29091">MARTCKKKMGIEVDKQRKKSDDVENTRLYMLRRCAEAPYFYARQTDSTDADNGTSARLKEHGRITSVLMDIEQGCQISMKETPIAAIFADGAPVYTKGTFNRETSLAIEYCINYVNPQFGNAGTERTSRFMRLADEETVERLGTLLPSIVFKDRAVIKIERESYQSNISNDDKSGKHKCPKGCKLRANVFRMLADHCRRQGCSQIKDKDKKLSDEELMKSVMDKLKKASARRTAGRKHSVYVLLTQKLLMILRNI</sequence>
<evidence type="ECO:0000313" key="1">
    <source>
        <dbReference type="Proteomes" id="UP000095286"/>
    </source>
</evidence>
<protein>
    <submittedName>
        <fullName evidence="2">Helitron_like_N domain-containing protein</fullName>
    </submittedName>
</protein>
<proteinExistence type="predicted"/>